<evidence type="ECO:0000256" key="1">
    <source>
        <dbReference type="SAM" id="MobiDB-lite"/>
    </source>
</evidence>
<name>A0A6J4R5A0_9ACTN</name>
<feature type="compositionally biased region" description="Pro residues" evidence="1">
    <location>
        <begin position="149"/>
        <end position="161"/>
    </location>
</feature>
<dbReference type="AlphaFoldDB" id="A0A6J4R5A0"/>
<protein>
    <submittedName>
        <fullName evidence="2">Uncharacterized protein</fullName>
    </submittedName>
</protein>
<feature type="non-terminal residue" evidence="2">
    <location>
        <position position="193"/>
    </location>
</feature>
<feature type="compositionally biased region" description="Basic and acidic residues" evidence="1">
    <location>
        <begin position="72"/>
        <end position="84"/>
    </location>
</feature>
<evidence type="ECO:0000313" key="2">
    <source>
        <dbReference type="EMBL" id="CAA9463220.1"/>
    </source>
</evidence>
<organism evidence="2">
    <name type="scientific">uncultured Rubrobacteraceae bacterium</name>
    <dbReference type="NCBI Taxonomy" id="349277"/>
    <lineage>
        <taxon>Bacteria</taxon>
        <taxon>Bacillati</taxon>
        <taxon>Actinomycetota</taxon>
        <taxon>Rubrobacteria</taxon>
        <taxon>Rubrobacterales</taxon>
        <taxon>Rubrobacteraceae</taxon>
        <taxon>environmental samples</taxon>
    </lineage>
</organism>
<proteinExistence type="predicted"/>
<feature type="compositionally biased region" description="Basic residues" evidence="1">
    <location>
        <begin position="85"/>
        <end position="105"/>
    </location>
</feature>
<gene>
    <name evidence="2" type="ORF">AVDCRST_MAG14-2806</name>
</gene>
<reference evidence="2" key="1">
    <citation type="submission" date="2020-02" db="EMBL/GenBank/DDBJ databases">
        <authorList>
            <person name="Meier V. D."/>
        </authorList>
    </citation>
    <scope>NUCLEOTIDE SEQUENCE</scope>
    <source>
        <strain evidence="2">AVDCRST_MAG14</strain>
    </source>
</reference>
<dbReference type="EMBL" id="CADCVG010000116">
    <property type="protein sequence ID" value="CAA9463220.1"/>
    <property type="molecule type" value="Genomic_DNA"/>
</dbReference>
<feature type="compositionally biased region" description="Basic residues" evidence="1">
    <location>
        <begin position="132"/>
        <end position="144"/>
    </location>
</feature>
<feature type="non-terminal residue" evidence="2">
    <location>
        <position position="1"/>
    </location>
</feature>
<feature type="region of interest" description="Disordered" evidence="1">
    <location>
        <begin position="37"/>
        <end position="181"/>
    </location>
</feature>
<accession>A0A6J4R5A0</accession>
<feature type="compositionally biased region" description="Basic residues" evidence="1">
    <location>
        <begin position="44"/>
        <end position="59"/>
    </location>
</feature>
<feature type="compositionally biased region" description="Basic and acidic residues" evidence="1">
    <location>
        <begin position="115"/>
        <end position="131"/>
    </location>
</feature>
<sequence length="193" mass="22144">VNRKPYTARGPSPHQHPEPVLHLHGALRLHGVLRSGYRAPGYPLRRRRARRGGHRRRVRTTAPAWGAGGRFLDLHQKPAHDARPRPARRIRRPPHRSRPPRRPRHPPPNDALDGPGERRGRRRDLTLEGKRPRSRRRSRRRCRTSRPWPARPPLPVRPPGRPVVARGRGGSHPPADARRGGCWRGVRARFSGM</sequence>